<protein>
    <submittedName>
        <fullName evidence="1">Uncharacterized protein</fullName>
    </submittedName>
</protein>
<proteinExistence type="predicted"/>
<keyword evidence="2" id="KW-1185">Reference proteome</keyword>
<sequence length="112" mass="13369">MCSHVGHTACMHHRTTAPGFHDPARHSWDSHHDQWQRILNEHPIPRRRLQHDCWVPVQARLVWEVSGVEYRDTIAYAWAPRRLVLVEVLDPRRWTHGVWLHVTDAPRRTGRR</sequence>
<name>A0A9X2JWY2_9MICO</name>
<accession>A0A9X2JWY2</accession>
<comment type="caution">
    <text evidence="1">The sequence shown here is derived from an EMBL/GenBank/DDBJ whole genome shotgun (WGS) entry which is preliminary data.</text>
</comment>
<organism evidence="1 2">
    <name type="scientific">Promicromonospora thailandica</name>
    <dbReference type="NCBI Taxonomy" id="765201"/>
    <lineage>
        <taxon>Bacteria</taxon>
        <taxon>Bacillati</taxon>
        <taxon>Actinomycetota</taxon>
        <taxon>Actinomycetes</taxon>
        <taxon>Micrococcales</taxon>
        <taxon>Promicromonosporaceae</taxon>
        <taxon>Promicromonospora</taxon>
    </lineage>
</organism>
<dbReference type="EMBL" id="JAMTCS010000015">
    <property type="protein sequence ID" value="MCP2267105.1"/>
    <property type="molecule type" value="Genomic_DNA"/>
</dbReference>
<evidence type="ECO:0000313" key="2">
    <source>
        <dbReference type="Proteomes" id="UP001139493"/>
    </source>
</evidence>
<reference evidence="1" key="1">
    <citation type="submission" date="2022-06" db="EMBL/GenBank/DDBJ databases">
        <title>Genomic Encyclopedia of Archaeal and Bacterial Type Strains, Phase II (KMG-II): from individual species to whole genera.</title>
        <authorList>
            <person name="Goeker M."/>
        </authorList>
    </citation>
    <scope>NUCLEOTIDE SEQUENCE</scope>
    <source>
        <strain evidence="1">DSM 26652</strain>
    </source>
</reference>
<evidence type="ECO:0000313" key="1">
    <source>
        <dbReference type="EMBL" id="MCP2267105.1"/>
    </source>
</evidence>
<dbReference type="Proteomes" id="UP001139493">
    <property type="component" value="Unassembled WGS sequence"/>
</dbReference>
<dbReference type="AlphaFoldDB" id="A0A9X2JWY2"/>
<gene>
    <name evidence="1" type="ORF">APR03_004477</name>
</gene>